<gene>
    <name evidence="2" type="ORF">SAMN04487996_11719</name>
</gene>
<evidence type="ECO:0000313" key="2">
    <source>
        <dbReference type="EMBL" id="SDG27744.1"/>
    </source>
</evidence>
<reference evidence="3" key="1">
    <citation type="submission" date="2016-10" db="EMBL/GenBank/DDBJ databases">
        <authorList>
            <person name="Varghese N."/>
            <person name="Submissions S."/>
        </authorList>
    </citation>
    <scope>NUCLEOTIDE SEQUENCE [LARGE SCALE GENOMIC DNA]</scope>
    <source>
        <strain evidence="3">DSM 25329</strain>
    </source>
</reference>
<keyword evidence="3" id="KW-1185">Reference proteome</keyword>
<dbReference type="OrthoDB" id="936506at2"/>
<sequence>MRRIPGRLLSCLCICITLWACDNADYSLDKAIPRLQTPLENIGSFRTKWRKSQHIETVFYDRQNRVAESFNFGRSSWKTLNFYENDRLAKTISYAHSDSDESNTATVDTVWFEYDESGKKVTETHRQGRLHANGSMQYPGAYKLFWEYTAAGDTILKKWEGKYELLPANIINVNRWERDEKQRITSHYKLYVLNGPADTIDHFTRRYAYDAQGRLKQVWFERMYLGKFYIPHGPDTIAYTYDAQNRLLTERHRYTTDMRNKQEVDTTQLSEADREYVRFSRSHFFKGNGYTTSNDRLDIFEYRYETFDPEKHGQLEIP</sequence>
<evidence type="ECO:0000256" key="1">
    <source>
        <dbReference type="SAM" id="SignalP"/>
    </source>
</evidence>
<evidence type="ECO:0000313" key="3">
    <source>
        <dbReference type="Proteomes" id="UP000198748"/>
    </source>
</evidence>
<dbReference type="Proteomes" id="UP000198748">
    <property type="component" value="Unassembled WGS sequence"/>
</dbReference>
<name>A0A1G7SYA3_9BACT</name>
<dbReference type="EMBL" id="FNAN01000017">
    <property type="protein sequence ID" value="SDG27744.1"/>
    <property type="molecule type" value="Genomic_DNA"/>
</dbReference>
<dbReference type="Gene3D" id="2.180.10.10">
    <property type="entry name" value="RHS repeat-associated core"/>
    <property type="match status" value="1"/>
</dbReference>
<proteinExistence type="predicted"/>
<feature type="chain" id="PRO_5011660819" evidence="1">
    <location>
        <begin position="21"/>
        <end position="318"/>
    </location>
</feature>
<dbReference type="AlphaFoldDB" id="A0A1G7SYA3"/>
<protein>
    <submittedName>
        <fullName evidence="2">YD repeat-containing protein</fullName>
    </submittedName>
</protein>
<dbReference type="RefSeq" id="WP_143016928.1">
    <property type="nucleotide sequence ID" value="NZ_FNAN01000017.1"/>
</dbReference>
<organism evidence="2 3">
    <name type="scientific">Dyadobacter soli</name>
    <dbReference type="NCBI Taxonomy" id="659014"/>
    <lineage>
        <taxon>Bacteria</taxon>
        <taxon>Pseudomonadati</taxon>
        <taxon>Bacteroidota</taxon>
        <taxon>Cytophagia</taxon>
        <taxon>Cytophagales</taxon>
        <taxon>Spirosomataceae</taxon>
        <taxon>Dyadobacter</taxon>
    </lineage>
</organism>
<feature type="signal peptide" evidence="1">
    <location>
        <begin position="1"/>
        <end position="20"/>
    </location>
</feature>
<accession>A0A1G7SYA3</accession>
<keyword evidence="1" id="KW-0732">Signal</keyword>